<gene>
    <name evidence="1" type="ORF">SEV965_LOCUS13066</name>
</gene>
<accession>A0A814K2C7</accession>
<comment type="caution">
    <text evidence="1">The sequence shown here is derived from an EMBL/GenBank/DDBJ whole genome shotgun (WGS) entry which is preliminary data.</text>
</comment>
<dbReference type="EMBL" id="CAJNOU010000609">
    <property type="protein sequence ID" value="CAF1045633.1"/>
    <property type="molecule type" value="Genomic_DNA"/>
</dbReference>
<reference evidence="1" key="1">
    <citation type="submission" date="2021-02" db="EMBL/GenBank/DDBJ databases">
        <authorList>
            <person name="Nowell W R."/>
        </authorList>
    </citation>
    <scope>NUCLEOTIDE SEQUENCE</scope>
</reference>
<dbReference type="Proteomes" id="UP000663889">
    <property type="component" value="Unassembled WGS sequence"/>
</dbReference>
<name>A0A814K2C7_9BILA</name>
<protein>
    <submittedName>
        <fullName evidence="1">Uncharacterized protein</fullName>
    </submittedName>
</protein>
<organism evidence="1 2">
    <name type="scientific">Rotaria sordida</name>
    <dbReference type="NCBI Taxonomy" id="392033"/>
    <lineage>
        <taxon>Eukaryota</taxon>
        <taxon>Metazoa</taxon>
        <taxon>Spiralia</taxon>
        <taxon>Gnathifera</taxon>
        <taxon>Rotifera</taxon>
        <taxon>Eurotatoria</taxon>
        <taxon>Bdelloidea</taxon>
        <taxon>Philodinida</taxon>
        <taxon>Philodinidae</taxon>
        <taxon>Rotaria</taxon>
    </lineage>
</organism>
<dbReference type="AlphaFoldDB" id="A0A814K2C7"/>
<proteinExistence type="predicted"/>
<sequence length="586" mass="68524">MYVFISNNTHGIDSSLFRDDSLNGGGTNPDGVELKFIIFIQHRLRTSKIITTNITVIRDGENLIDQISLSFSKNNFVDKNRDRVFEQFNHQLNQTCIDNAQQQLLDSVQEEFDQNKTLQIECLRNRLEATFQSVIEQHQKDLRSLFETEIAIIEKILTFYNSQLQCKQGETKQEKIWNVVLQKIIEELSTLTSNIKYFSSNAKIIEYLLQFIENAMNSQCITTNGEHLEKHILCSDIALIGLYFIINKAIAMEKSNYESNLQNSLHVINECKENLFKQCDAMKNAFELGQTLAEIIGKQIINEIDIVKSQFINHEAIQKQAYEESISQTNCENILKYVYDINRYFMELSLKEFEITLNTITHKHILNFQDLITLTIDKVNDIVQQCKHNDTATLRNDIRNEILDLSDLKLIEPLDTELFQMFSLNNIVRMPITDIDKFRQGFSNIRDNYKNIEERVTDLTENMKTKAFRSYWKTSDIYVEKKHRSDDSENNNDDSEFIFPTAKCYNEKYPAWYNDLNRQSMEGVGCTGSIPPPDQRLVWMVVRHVLVNHYRSSMIDYKKYDSELYPMNVVTLPADFEPKWKDTNFG</sequence>
<evidence type="ECO:0000313" key="1">
    <source>
        <dbReference type="EMBL" id="CAF1045633.1"/>
    </source>
</evidence>
<evidence type="ECO:0000313" key="2">
    <source>
        <dbReference type="Proteomes" id="UP000663889"/>
    </source>
</evidence>